<proteinExistence type="predicted"/>
<feature type="non-terminal residue" evidence="1">
    <location>
        <position position="1"/>
    </location>
</feature>
<gene>
    <name evidence="1" type="ORF">METZ01_LOCUS57229</name>
</gene>
<dbReference type="SUPFAM" id="SSF69118">
    <property type="entry name" value="AhpD-like"/>
    <property type="match status" value="1"/>
</dbReference>
<accession>A0A381SK07</accession>
<evidence type="ECO:0000313" key="1">
    <source>
        <dbReference type="EMBL" id="SVA04375.1"/>
    </source>
</evidence>
<reference evidence="1" key="1">
    <citation type="submission" date="2018-05" db="EMBL/GenBank/DDBJ databases">
        <authorList>
            <person name="Lanie J.A."/>
            <person name="Ng W.-L."/>
            <person name="Kazmierczak K.M."/>
            <person name="Andrzejewski T.M."/>
            <person name="Davidsen T.M."/>
            <person name="Wayne K.J."/>
            <person name="Tettelin H."/>
            <person name="Glass J.I."/>
            <person name="Rusch D."/>
            <person name="Podicherti R."/>
            <person name="Tsui H.-C.T."/>
            <person name="Winkler M.E."/>
        </authorList>
    </citation>
    <scope>NUCLEOTIDE SEQUENCE</scope>
</reference>
<dbReference type="EMBL" id="UINC01003218">
    <property type="protein sequence ID" value="SVA04375.1"/>
    <property type="molecule type" value="Genomic_DNA"/>
</dbReference>
<protein>
    <submittedName>
        <fullName evidence="1">Uncharacterized protein</fullName>
    </submittedName>
</protein>
<sequence length="99" mass="10096">VATGPGHGDCGVDNGELVARLIDATFGRADLDEVKAEVSSTMGDAALVDCLTVIAGFHMANRLVNATGAPIDPFMVEPTKAVADVLGANEFLSRVDAPG</sequence>
<name>A0A381SK07_9ZZZZ</name>
<dbReference type="AlphaFoldDB" id="A0A381SK07"/>
<organism evidence="1">
    <name type="scientific">marine metagenome</name>
    <dbReference type="NCBI Taxonomy" id="408172"/>
    <lineage>
        <taxon>unclassified sequences</taxon>
        <taxon>metagenomes</taxon>
        <taxon>ecological metagenomes</taxon>
    </lineage>
</organism>
<dbReference type="InterPro" id="IPR029032">
    <property type="entry name" value="AhpD-like"/>
</dbReference>